<evidence type="ECO:0000259" key="2">
    <source>
        <dbReference type="SMART" id="SM00922"/>
    </source>
</evidence>
<dbReference type="InterPro" id="IPR018110">
    <property type="entry name" value="Mandel_Rmase/mucon_lact_enz_CS"/>
</dbReference>
<accession>K4KQH6</accession>
<dbReference type="Gene3D" id="3.20.20.120">
    <property type="entry name" value="Enolase-like C-terminal domain"/>
    <property type="match status" value="1"/>
</dbReference>
<proteinExistence type="predicted"/>
<dbReference type="InterPro" id="IPR029017">
    <property type="entry name" value="Enolase-like_N"/>
</dbReference>
<dbReference type="Pfam" id="PF13378">
    <property type="entry name" value="MR_MLE_C"/>
    <property type="match status" value="1"/>
</dbReference>
<dbReference type="CDD" id="cd03316">
    <property type="entry name" value="MR_like"/>
    <property type="match status" value="1"/>
</dbReference>
<name>K4KQH6_SIMAS</name>
<dbReference type="InterPro" id="IPR029065">
    <property type="entry name" value="Enolase_C-like"/>
</dbReference>
<keyword evidence="4" id="KW-1185">Reference proteome</keyword>
<dbReference type="PANTHER" id="PTHR48080:SF2">
    <property type="entry name" value="D-GALACTONATE DEHYDRATASE"/>
    <property type="match status" value="1"/>
</dbReference>
<dbReference type="Pfam" id="PF02746">
    <property type="entry name" value="MR_MLE_N"/>
    <property type="match status" value="1"/>
</dbReference>
<protein>
    <submittedName>
        <fullName evidence="3">Mandelate racemase/muconate lactonizing-like protein</fullName>
    </submittedName>
</protein>
<reference evidence="3 4" key="1">
    <citation type="journal article" date="2013" name="Genome Announc.">
        <title>Complete genome sequence of Simiduia agarivorans SA1(T), a marine bacterium able to degrade a variety of polysaccharides.</title>
        <authorList>
            <person name="Lin S.Y."/>
            <person name="Shieh W.Y."/>
            <person name="Chen J.S."/>
            <person name="Tang S.L."/>
        </authorList>
    </citation>
    <scope>NUCLEOTIDE SEQUENCE [LARGE SCALE GENOMIC DNA]</scope>
    <source>
        <strain evidence="4">DSM 21679 / JCM 13881 / BCRC 17597 / SA1</strain>
    </source>
</reference>
<sequence length="384" mass="42445">MKISDIKCYPAWVGHRNLCLVKVETDEGVYGWGESGLSSRELAVAGAVKHFREFLIGKDARHIGSLWQEMYRSQYFEGGRVLTAAISAIDIALWDIAGKALGVPVHQLLGGQQRTEIPLFVTSTKAFGEEFLADCKRLADAGYQVIRATTGEHGSPVKPTTFDVRKSIALASGCLTELRQELGHDKVLGIDYHHRLTVAEAASFCQKMPVGTLDFIEEPIRDQTPSAYAALRSMTDVPFAIGEEFASKWDFAPYLESGLNQFARIDVCNVGGLTEAMKVAAMAETHYIDVMPHDPLGPVCTAATIQMCAAIPNLSWCEVAPYDTDKSDHDRFFINRPIETKGVYRVSQAPGLGVDVNEDLLAEQSFKFWEAPRLYKPDGSYTNW</sequence>
<dbReference type="Gene3D" id="3.30.390.10">
    <property type="entry name" value="Enolase-like, N-terminal domain"/>
    <property type="match status" value="1"/>
</dbReference>
<dbReference type="InterPro" id="IPR034593">
    <property type="entry name" value="DgoD-like"/>
</dbReference>
<dbReference type="KEGG" id="saga:M5M_16950"/>
<feature type="domain" description="Mandelate racemase/muconate lactonizing enzyme C-terminal" evidence="2">
    <location>
        <begin position="128"/>
        <end position="238"/>
    </location>
</feature>
<dbReference type="SUPFAM" id="SSF51604">
    <property type="entry name" value="Enolase C-terminal domain-like"/>
    <property type="match status" value="1"/>
</dbReference>
<keyword evidence="1" id="KW-0456">Lyase</keyword>
<evidence type="ECO:0000256" key="1">
    <source>
        <dbReference type="ARBA" id="ARBA00023239"/>
    </source>
</evidence>
<dbReference type="AlphaFoldDB" id="K4KQH6"/>
<dbReference type="EMBL" id="CP003746">
    <property type="protein sequence ID" value="AFV00521.1"/>
    <property type="molecule type" value="Genomic_DNA"/>
</dbReference>
<dbReference type="HOGENOM" id="CLU_030273_3_2_6"/>
<dbReference type="RefSeq" id="WP_015048673.1">
    <property type="nucleotide sequence ID" value="NC_018868.3"/>
</dbReference>
<dbReference type="SUPFAM" id="SSF54826">
    <property type="entry name" value="Enolase N-terminal domain-like"/>
    <property type="match status" value="1"/>
</dbReference>
<dbReference type="GO" id="GO:0016829">
    <property type="term" value="F:lyase activity"/>
    <property type="evidence" value="ECO:0007669"/>
    <property type="project" value="UniProtKB-KW"/>
</dbReference>
<dbReference type="SMART" id="SM00922">
    <property type="entry name" value="MR_MLE"/>
    <property type="match status" value="1"/>
</dbReference>
<dbReference type="InterPro" id="IPR036849">
    <property type="entry name" value="Enolase-like_C_sf"/>
</dbReference>
<dbReference type="Proteomes" id="UP000000466">
    <property type="component" value="Chromosome"/>
</dbReference>
<dbReference type="OrthoDB" id="103536at2"/>
<dbReference type="PANTHER" id="PTHR48080">
    <property type="entry name" value="D-GALACTONATE DEHYDRATASE-RELATED"/>
    <property type="match status" value="1"/>
</dbReference>
<dbReference type="PROSITE" id="PS00909">
    <property type="entry name" value="MR_MLE_2"/>
    <property type="match status" value="1"/>
</dbReference>
<evidence type="ECO:0000313" key="3">
    <source>
        <dbReference type="EMBL" id="AFV00521.1"/>
    </source>
</evidence>
<dbReference type="SFLD" id="SFLDG00179">
    <property type="entry name" value="mandelate_racemase"/>
    <property type="match status" value="1"/>
</dbReference>
<dbReference type="GO" id="GO:0009063">
    <property type="term" value="P:amino acid catabolic process"/>
    <property type="evidence" value="ECO:0007669"/>
    <property type="project" value="InterPro"/>
</dbReference>
<dbReference type="InterPro" id="IPR013341">
    <property type="entry name" value="Mandelate_racemase_N_dom"/>
</dbReference>
<gene>
    <name evidence="3" type="ordered locus">M5M_16950</name>
</gene>
<dbReference type="InterPro" id="IPR013342">
    <property type="entry name" value="Mandelate_racemase_C"/>
</dbReference>
<organism evidence="3 4">
    <name type="scientific">Simiduia agarivorans (strain DSM 21679 / JCM 13881 / BCRC 17597 / SA1)</name>
    <dbReference type="NCBI Taxonomy" id="1117647"/>
    <lineage>
        <taxon>Bacteria</taxon>
        <taxon>Pseudomonadati</taxon>
        <taxon>Pseudomonadota</taxon>
        <taxon>Gammaproteobacteria</taxon>
        <taxon>Cellvibrionales</taxon>
        <taxon>Cellvibrionaceae</taxon>
        <taxon>Simiduia</taxon>
    </lineage>
</organism>
<dbReference type="PROSITE" id="PS00908">
    <property type="entry name" value="MR_MLE_1"/>
    <property type="match status" value="1"/>
</dbReference>
<dbReference type="eggNOG" id="COG4948">
    <property type="taxonomic scope" value="Bacteria"/>
</dbReference>
<dbReference type="SFLD" id="SFLDS00001">
    <property type="entry name" value="Enolase"/>
    <property type="match status" value="1"/>
</dbReference>
<evidence type="ECO:0000313" key="4">
    <source>
        <dbReference type="Proteomes" id="UP000000466"/>
    </source>
</evidence>
<dbReference type="STRING" id="1117647.M5M_16950"/>